<evidence type="ECO:0000313" key="14">
    <source>
        <dbReference type="EMBL" id="KRR16541.1"/>
    </source>
</evidence>
<gene>
    <name evidence="14" type="ORF">CQ14_30400</name>
</gene>
<evidence type="ECO:0000256" key="9">
    <source>
        <dbReference type="ARBA" id="ARBA00022989"/>
    </source>
</evidence>
<protein>
    <recommendedName>
        <fullName evidence="4">methanethiol S-methyltransferase</fullName>
        <ecNumber evidence="4">2.1.1.334</ecNumber>
    </recommendedName>
</protein>
<organism evidence="14 15">
    <name type="scientific">Bradyrhizobium lablabi</name>
    <dbReference type="NCBI Taxonomy" id="722472"/>
    <lineage>
        <taxon>Bacteria</taxon>
        <taxon>Pseudomonadati</taxon>
        <taxon>Pseudomonadota</taxon>
        <taxon>Alphaproteobacteria</taxon>
        <taxon>Hyphomicrobiales</taxon>
        <taxon>Nitrobacteraceae</taxon>
        <taxon>Bradyrhizobium</taxon>
    </lineage>
</organism>
<keyword evidence="6" id="KW-0808">Transferase</keyword>
<comment type="similarity">
    <text evidence="3">Belongs to the nurim family.</text>
</comment>
<dbReference type="PANTHER" id="PTHR31040">
    <property type="entry name" value="NURIM"/>
    <property type="match status" value="1"/>
</dbReference>
<feature type="transmembrane region" description="Helical" evidence="12">
    <location>
        <begin position="87"/>
        <end position="104"/>
    </location>
</feature>
<reference evidence="14 15" key="1">
    <citation type="submission" date="2014-03" db="EMBL/GenBank/DDBJ databases">
        <title>Bradyrhizobium valentinum sp. nov., isolated from effective nodules of Lupinus mariae-josephae, a lupine endemic of basic-lime soils in Eastern Spain.</title>
        <authorList>
            <person name="Duran D."/>
            <person name="Rey L."/>
            <person name="Navarro A."/>
            <person name="Busquets A."/>
            <person name="Imperial J."/>
            <person name="Ruiz-Argueso T."/>
        </authorList>
    </citation>
    <scope>NUCLEOTIDE SEQUENCE [LARGE SCALE GENOMIC DNA]</scope>
    <source>
        <strain evidence="14 15">CCBAU 23086</strain>
    </source>
</reference>
<evidence type="ECO:0000313" key="15">
    <source>
        <dbReference type="Proteomes" id="UP000051660"/>
    </source>
</evidence>
<evidence type="ECO:0000256" key="10">
    <source>
        <dbReference type="ARBA" id="ARBA00023136"/>
    </source>
</evidence>
<dbReference type="EMBL" id="LLYB01000126">
    <property type="protein sequence ID" value="KRR16541.1"/>
    <property type="molecule type" value="Genomic_DNA"/>
</dbReference>
<keyword evidence="8 12" id="KW-0812">Transmembrane</keyword>
<dbReference type="InterPro" id="IPR054700">
    <property type="entry name" value="MddA"/>
</dbReference>
<evidence type="ECO:0000256" key="3">
    <source>
        <dbReference type="ARBA" id="ARBA00010631"/>
    </source>
</evidence>
<dbReference type="Gene3D" id="1.20.120.1630">
    <property type="match status" value="1"/>
</dbReference>
<evidence type="ECO:0000256" key="8">
    <source>
        <dbReference type="ARBA" id="ARBA00022692"/>
    </source>
</evidence>
<dbReference type="GO" id="GO:0008168">
    <property type="term" value="F:methyltransferase activity"/>
    <property type="evidence" value="ECO:0007669"/>
    <property type="project" value="UniProtKB-KW"/>
</dbReference>
<dbReference type="Proteomes" id="UP000051660">
    <property type="component" value="Unassembled WGS sequence"/>
</dbReference>
<feature type="transmembrane region" description="Helical" evidence="12">
    <location>
        <begin position="124"/>
        <end position="148"/>
    </location>
</feature>
<dbReference type="InterPro" id="IPR033580">
    <property type="entry name" value="Nurim-like"/>
</dbReference>
<proteinExistence type="inferred from homology"/>
<evidence type="ECO:0000256" key="11">
    <source>
        <dbReference type="ARBA" id="ARBA00048134"/>
    </source>
</evidence>
<dbReference type="PANTHER" id="PTHR31040:SF1">
    <property type="entry name" value="NURIM"/>
    <property type="match status" value="1"/>
</dbReference>
<comment type="catalytic activity">
    <reaction evidence="11">
        <text>methanethiol + S-adenosyl-L-methionine = dimethyl sulfide + S-adenosyl-L-homocysteine + H(+)</text>
        <dbReference type="Rhea" id="RHEA:50428"/>
        <dbReference type="ChEBI" id="CHEBI:15378"/>
        <dbReference type="ChEBI" id="CHEBI:16007"/>
        <dbReference type="ChEBI" id="CHEBI:17437"/>
        <dbReference type="ChEBI" id="CHEBI:57856"/>
        <dbReference type="ChEBI" id="CHEBI:59789"/>
        <dbReference type="EC" id="2.1.1.334"/>
    </reaction>
</comment>
<keyword evidence="7" id="KW-0949">S-adenosyl-L-methionine</keyword>
<dbReference type="OrthoDB" id="9789029at2"/>
<sequence length="254" mass="28581">MTGRAAALIYGLASYLIFSLSFAYTPAFLGNFLVPKTIDVGPESGRAQAVLIDVILLCLFAIQHSVMARPAFKRWWTRIIPTSCERSTYVLISSLLLILIFWQWRPIAPTIWRVEGWPAATLTAIFWMGWLTALASTFQIDHFELFGLRQVVDALRGAADRAQAFKTPLLYRLVRHPLMLGLLLAFWATPHMTAGHLLFAVMNTAYILAGVRLEERDLVAEFGASYEHYRRRVPMLIPRLFGSGAIAPETRRGG</sequence>
<name>A0A0R3MG63_9BRAD</name>
<feature type="transmembrane region" description="Helical" evidence="12">
    <location>
        <begin position="47"/>
        <end position="66"/>
    </location>
</feature>
<comment type="subcellular location">
    <subcellularLocation>
        <location evidence="2">Membrane</location>
        <topology evidence="2">Multi-pass membrane protein</topology>
    </subcellularLocation>
</comment>
<evidence type="ECO:0000256" key="12">
    <source>
        <dbReference type="SAM" id="Phobius"/>
    </source>
</evidence>
<evidence type="ECO:0000256" key="1">
    <source>
        <dbReference type="ARBA" id="ARBA00002096"/>
    </source>
</evidence>
<feature type="domain" description="NnrU" evidence="13">
    <location>
        <begin position="55"/>
        <end position="194"/>
    </location>
</feature>
<dbReference type="Pfam" id="PF07298">
    <property type="entry name" value="NnrU"/>
    <property type="match status" value="1"/>
</dbReference>
<keyword evidence="9 12" id="KW-1133">Transmembrane helix</keyword>
<dbReference type="AlphaFoldDB" id="A0A0R3MG63"/>
<evidence type="ECO:0000256" key="7">
    <source>
        <dbReference type="ARBA" id="ARBA00022691"/>
    </source>
</evidence>
<dbReference type="GO" id="GO:0032259">
    <property type="term" value="P:methylation"/>
    <property type="evidence" value="ECO:0007669"/>
    <property type="project" value="UniProtKB-KW"/>
</dbReference>
<keyword evidence="10 12" id="KW-0472">Membrane</keyword>
<dbReference type="NCBIfam" id="NF045656">
    <property type="entry name" value="MeththiolMtaseMddA"/>
    <property type="match status" value="1"/>
</dbReference>
<dbReference type="EC" id="2.1.1.334" evidence="4"/>
<evidence type="ECO:0000256" key="2">
    <source>
        <dbReference type="ARBA" id="ARBA00004141"/>
    </source>
</evidence>
<evidence type="ECO:0000256" key="4">
    <source>
        <dbReference type="ARBA" id="ARBA00012149"/>
    </source>
</evidence>
<keyword evidence="5" id="KW-0489">Methyltransferase</keyword>
<comment type="caution">
    <text evidence="14">The sequence shown here is derived from an EMBL/GenBank/DDBJ whole genome shotgun (WGS) entry which is preliminary data.</text>
</comment>
<evidence type="ECO:0000259" key="13">
    <source>
        <dbReference type="Pfam" id="PF07298"/>
    </source>
</evidence>
<comment type="function">
    <text evidence="1">Catalyzes the methylation of methanethiol (MeSH) to yield dimethylsulphide (DMS).</text>
</comment>
<accession>A0A0R3MG63</accession>
<evidence type="ECO:0000256" key="6">
    <source>
        <dbReference type="ARBA" id="ARBA00022679"/>
    </source>
</evidence>
<dbReference type="RefSeq" id="WP_057862637.1">
    <property type="nucleotide sequence ID" value="NZ_LLYB01000126.1"/>
</dbReference>
<dbReference type="InterPro" id="IPR009915">
    <property type="entry name" value="NnrU_dom"/>
</dbReference>
<dbReference type="GO" id="GO:0016020">
    <property type="term" value="C:membrane"/>
    <property type="evidence" value="ECO:0007669"/>
    <property type="project" value="UniProtKB-SubCell"/>
</dbReference>
<evidence type="ECO:0000256" key="5">
    <source>
        <dbReference type="ARBA" id="ARBA00022603"/>
    </source>
</evidence>